<dbReference type="Proteomes" id="UP001163321">
    <property type="component" value="Chromosome 3"/>
</dbReference>
<dbReference type="EMBL" id="CM047582">
    <property type="protein sequence ID" value="KAI9915813.1"/>
    <property type="molecule type" value="Genomic_DNA"/>
</dbReference>
<sequence length="113" mass="13563">MKKEIRLLKAQFDYVPTICFVFKFSDETMIRLIPSTKTVERSKKFAEKLEERFWLQKWFQKKRTTEEVFNLLKLKEMGYHIFGSPQLKSWGSYVMKVSQHMGNADEFLVISEL</sequence>
<evidence type="ECO:0000313" key="1">
    <source>
        <dbReference type="EMBL" id="KAI9915813.1"/>
    </source>
</evidence>
<comment type="caution">
    <text evidence="1">The sequence shown here is derived from an EMBL/GenBank/DDBJ whole genome shotgun (WGS) entry which is preliminary data.</text>
</comment>
<organism evidence="1 2">
    <name type="scientific">Peronosclerospora sorghi</name>
    <dbReference type="NCBI Taxonomy" id="230839"/>
    <lineage>
        <taxon>Eukaryota</taxon>
        <taxon>Sar</taxon>
        <taxon>Stramenopiles</taxon>
        <taxon>Oomycota</taxon>
        <taxon>Peronosporomycetes</taxon>
        <taxon>Peronosporales</taxon>
        <taxon>Peronosporaceae</taxon>
        <taxon>Peronosclerospora</taxon>
    </lineage>
</organism>
<protein>
    <submittedName>
        <fullName evidence="1">Uncharacterized protein</fullName>
    </submittedName>
</protein>
<evidence type="ECO:0000313" key="2">
    <source>
        <dbReference type="Proteomes" id="UP001163321"/>
    </source>
</evidence>
<reference evidence="1 2" key="1">
    <citation type="journal article" date="2022" name="bioRxiv">
        <title>The genome of the oomycete Peronosclerospora sorghi, a cosmopolitan pathogen of maize and sorghum, is inflated with dispersed pseudogenes.</title>
        <authorList>
            <person name="Fletcher K."/>
            <person name="Martin F."/>
            <person name="Isakeit T."/>
            <person name="Cavanaugh K."/>
            <person name="Magill C."/>
            <person name="Michelmore R."/>
        </authorList>
    </citation>
    <scope>NUCLEOTIDE SEQUENCE [LARGE SCALE GENOMIC DNA]</scope>
    <source>
        <strain evidence="1">P6</strain>
    </source>
</reference>
<proteinExistence type="predicted"/>
<accession>A0ACC0WD00</accession>
<gene>
    <name evidence="1" type="ORF">PsorP6_007208</name>
</gene>
<keyword evidence="2" id="KW-1185">Reference proteome</keyword>
<name>A0ACC0WD00_9STRA</name>